<evidence type="ECO:0000256" key="1">
    <source>
        <dbReference type="SAM" id="Phobius"/>
    </source>
</evidence>
<keyword evidence="1" id="KW-0472">Membrane</keyword>
<proteinExistence type="predicted"/>
<protein>
    <submittedName>
        <fullName evidence="2">Uncharacterized protein</fullName>
    </submittedName>
</protein>
<keyword evidence="3" id="KW-1185">Reference proteome</keyword>
<reference evidence="2 3" key="1">
    <citation type="journal article" date="2016" name="Genome Biol. Evol.">
        <title>Divergent and convergent evolution of fungal pathogenicity.</title>
        <authorList>
            <person name="Shang Y."/>
            <person name="Xiao G."/>
            <person name="Zheng P."/>
            <person name="Cen K."/>
            <person name="Zhan S."/>
            <person name="Wang C."/>
        </authorList>
    </citation>
    <scope>NUCLEOTIDE SEQUENCE [LARGE SCALE GENOMIC DNA]</scope>
    <source>
        <strain evidence="2 3">RCEF 4871</strain>
    </source>
</reference>
<sequence length="196" mass="21610">MSRHADDASARSVVFVTGCISHCFGFSAAMPLLSLWLLRQSRKSEAADRPSRRQGRALLKAVFWATAVTHVGAFLVALTATILGRRDGPLHVMNSLLGVPDCLRLPCAEEAQRQARLRQINEMTGTSSGFFLTMGLYCQTPEARRIRMSWQLLVRMFLVSLILGPAAGGADVLLLRGLHRGGFDNDVRKQEETKTD</sequence>
<feature type="transmembrane region" description="Helical" evidence="1">
    <location>
        <begin position="152"/>
        <end position="175"/>
    </location>
</feature>
<dbReference type="OrthoDB" id="4945152at2759"/>
<evidence type="ECO:0000313" key="3">
    <source>
        <dbReference type="Proteomes" id="UP000243498"/>
    </source>
</evidence>
<keyword evidence="1" id="KW-1133">Transmembrane helix</keyword>
<gene>
    <name evidence="2" type="ORF">NOR_08248</name>
</gene>
<comment type="caution">
    <text evidence="2">The sequence shown here is derived from an EMBL/GenBank/DDBJ whole genome shotgun (WGS) entry which is preliminary data.</text>
</comment>
<dbReference type="EMBL" id="AZHC01000047">
    <property type="protein sequence ID" value="OAA34862.1"/>
    <property type="molecule type" value="Genomic_DNA"/>
</dbReference>
<name>A0A166WLH0_METRR</name>
<dbReference type="Proteomes" id="UP000243498">
    <property type="component" value="Unassembled WGS sequence"/>
</dbReference>
<keyword evidence="1" id="KW-0812">Transmembrane</keyword>
<accession>A0A166WLH0</accession>
<feature type="transmembrane region" description="Helical" evidence="1">
    <location>
        <begin position="12"/>
        <end position="38"/>
    </location>
</feature>
<evidence type="ECO:0000313" key="2">
    <source>
        <dbReference type="EMBL" id="OAA34862.1"/>
    </source>
</evidence>
<organism evidence="2 3">
    <name type="scientific">Metarhizium rileyi (strain RCEF 4871)</name>
    <name type="common">Nomuraea rileyi</name>
    <dbReference type="NCBI Taxonomy" id="1649241"/>
    <lineage>
        <taxon>Eukaryota</taxon>
        <taxon>Fungi</taxon>
        <taxon>Dikarya</taxon>
        <taxon>Ascomycota</taxon>
        <taxon>Pezizomycotina</taxon>
        <taxon>Sordariomycetes</taxon>
        <taxon>Hypocreomycetidae</taxon>
        <taxon>Hypocreales</taxon>
        <taxon>Clavicipitaceae</taxon>
        <taxon>Metarhizium</taxon>
    </lineage>
</organism>
<feature type="transmembrane region" description="Helical" evidence="1">
    <location>
        <begin position="58"/>
        <end position="83"/>
    </location>
</feature>
<dbReference type="AlphaFoldDB" id="A0A166WLH0"/>